<evidence type="ECO:0000259" key="4">
    <source>
        <dbReference type="PROSITE" id="PS50995"/>
    </source>
</evidence>
<dbReference type="GO" id="GO:0003677">
    <property type="term" value="F:DNA binding"/>
    <property type="evidence" value="ECO:0007669"/>
    <property type="project" value="UniProtKB-KW"/>
</dbReference>
<organism evidence="5 6">
    <name type="scientific">Ornithinimicrobium cerasi</name>
    <dbReference type="NCBI Taxonomy" id="2248773"/>
    <lineage>
        <taxon>Bacteria</taxon>
        <taxon>Bacillati</taxon>
        <taxon>Actinomycetota</taxon>
        <taxon>Actinomycetes</taxon>
        <taxon>Micrococcales</taxon>
        <taxon>Ornithinimicrobiaceae</taxon>
        <taxon>Ornithinimicrobium</taxon>
    </lineage>
</organism>
<feature type="domain" description="HTH marR-type" evidence="4">
    <location>
        <begin position="1"/>
        <end position="135"/>
    </location>
</feature>
<keyword evidence="2" id="KW-0238">DNA-binding</keyword>
<evidence type="ECO:0000256" key="2">
    <source>
        <dbReference type="ARBA" id="ARBA00023125"/>
    </source>
</evidence>
<evidence type="ECO:0000256" key="3">
    <source>
        <dbReference type="ARBA" id="ARBA00023163"/>
    </source>
</evidence>
<dbReference type="PROSITE" id="PS50995">
    <property type="entry name" value="HTH_MARR_2"/>
    <property type="match status" value="1"/>
</dbReference>
<keyword evidence="6" id="KW-1185">Reference proteome</keyword>
<dbReference type="Gene3D" id="1.10.10.10">
    <property type="entry name" value="Winged helix-like DNA-binding domain superfamily/Winged helix DNA-binding domain"/>
    <property type="match status" value="1"/>
</dbReference>
<dbReference type="PANTHER" id="PTHR33164:SF57">
    <property type="entry name" value="MARR-FAMILY TRANSCRIPTIONAL REGULATOR"/>
    <property type="match status" value="1"/>
</dbReference>
<dbReference type="SMART" id="SM00347">
    <property type="entry name" value="HTH_MARR"/>
    <property type="match status" value="1"/>
</dbReference>
<protein>
    <submittedName>
        <fullName evidence="5">Transcriptional regulator, MarR family</fullName>
    </submittedName>
</protein>
<dbReference type="EMBL" id="OBQK01000019">
    <property type="protein sequence ID" value="SOC57963.1"/>
    <property type="molecule type" value="Genomic_DNA"/>
</dbReference>
<accession>A0A285VVG9</accession>
<gene>
    <name evidence="5" type="ORF">SAMN05421879_11911</name>
</gene>
<keyword evidence="3" id="KW-0804">Transcription</keyword>
<dbReference type="GO" id="GO:0003700">
    <property type="term" value="F:DNA-binding transcription factor activity"/>
    <property type="evidence" value="ECO:0007669"/>
    <property type="project" value="InterPro"/>
</dbReference>
<dbReference type="SUPFAM" id="SSF46785">
    <property type="entry name" value="Winged helix' DNA-binding domain"/>
    <property type="match status" value="1"/>
</dbReference>
<sequence length="144" mass="16128">MQLSEELARAFASMGRLLNDAQGEDLSRSDFAVLIRLPLARGEGEAVRSRDLARSEGLDPSTMSRRLASLADRGLIEREPDPADRRAFLLTLTAAGRRAVEQERARRVALVTDALQRWDDADRAELARLLSRLTDTLEDRRSAR</sequence>
<dbReference type="InterPro" id="IPR023187">
    <property type="entry name" value="Tscrpt_reg_MarR-type_CS"/>
</dbReference>
<dbReference type="InterPro" id="IPR036390">
    <property type="entry name" value="WH_DNA-bd_sf"/>
</dbReference>
<reference evidence="6" key="1">
    <citation type="submission" date="2017-08" db="EMBL/GenBank/DDBJ databases">
        <authorList>
            <person name="Varghese N."/>
            <person name="Submissions S."/>
        </authorList>
    </citation>
    <scope>NUCLEOTIDE SEQUENCE [LARGE SCALE GENOMIC DNA]</scope>
    <source>
        <strain evidence="6">USBA17B2</strain>
    </source>
</reference>
<evidence type="ECO:0000313" key="5">
    <source>
        <dbReference type="EMBL" id="SOC57963.1"/>
    </source>
</evidence>
<dbReference type="RefSeq" id="WP_170955533.1">
    <property type="nucleotide sequence ID" value="NZ_OBQK01000019.1"/>
</dbReference>
<dbReference type="Pfam" id="PF01047">
    <property type="entry name" value="MarR"/>
    <property type="match status" value="1"/>
</dbReference>
<dbReference type="PROSITE" id="PS01117">
    <property type="entry name" value="HTH_MARR_1"/>
    <property type="match status" value="1"/>
</dbReference>
<evidence type="ECO:0000256" key="1">
    <source>
        <dbReference type="ARBA" id="ARBA00023015"/>
    </source>
</evidence>
<proteinExistence type="predicted"/>
<dbReference type="Proteomes" id="UP000219688">
    <property type="component" value="Unassembled WGS sequence"/>
</dbReference>
<dbReference type="InterPro" id="IPR000835">
    <property type="entry name" value="HTH_MarR-typ"/>
</dbReference>
<evidence type="ECO:0000313" key="6">
    <source>
        <dbReference type="Proteomes" id="UP000219688"/>
    </source>
</evidence>
<dbReference type="AlphaFoldDB" id="A0A285VVG9"/>
<dbReference type="InterPro" id="IPR036388">
    <property type="entry name" value="WH-like_DNA-bd_sf"/>
</dbReference>
<dbReference type="GO" id="GO:0006950">
    <property type="term" value="P:response to stress"/>
    <property type="evidence" value="ECO:0007669"/>
    <property type="project" value="TreeGrafter"/>
</dbReference>
<dbReference type="PANTHER" id="PTHR33164">
    <property type="entry name" value="TRANSCRIPTIONAL REGULATOR, MARR FAMILY"/>
    <property type="match status" value="1"/>
</dbReference>
<keyword evidence="1" id="KW-0805">Transcription regulation</keyword>
<dbReference type="InterPro" id="IPR039422">
    <property type="entry name" value="MarR/SlyA-like"/>
</dbReference>
<name>A0A285VVG9_9MICO</name>